<sequence>MTPILLYILGHLIMPTGYFTLFILRQVRLITGNDIQMFRVEYEKSDHIYFSTAGWCG</sequence>
<dbReference type="STRING" id="1161919.EPIR_0176"/>
<keyword evidence="1" id="KW-0812">Transmembrane</keyword>
<keyword evidence="1" id="KW-0472">Membrane</keyword>
<keyword evidence="1" id="KW-1133">Transmembrane helix</keyword>
<evidence type="ECO:0000313" key="3">
    <source>
        <dbReference type="Proteomes" id="UP000018217"/>
    </source>
</evidence>
<keyword evidence="3" id="KW-1185">Reference proteome</keyword>
<dbReference type="EMBL" id="CAHS01000003">
    <property type="protein sequence ID" value="CCG85541.1"/>
    <property type="molecule type" value="Genomic_DNA"/>
</dbReference>
<protein>
    <submittedName>
        <fullName evidence="2">Uncharacterized protein</fullName>
    </submittedName>
</protein>
<evidence type="ECO:0000313" key="2">
    <source>
        <dbReference type="EMBL" id="CCG85541.1"/>
    </source>
</evidence>
<evidence type="ECO:0000256" key="1">
    <source>
        <dbReference type="SAM" id="Phobius"/>
    </source>
</evidence>
<reference evidence="2 3" key="1">
    <citation type="journal article" date="2013" name="Syst. Appl. Microbiol.">
        <title>Phylogenetic position and virulence apparatus of the pear flower necrosis pathogen Erwinia piriflorinigrans CFBP 5888T as assessed by comparative genomics.</title>
        <authorList>
            <person name="Smits T.H."/>
            <person name="Rezzonico F."/>
            <person name="Lopez M.M."/>
            <person name="Blom J."/>
            <person name="Goesmann A."/>
            <person name="Frey J.E."/>
            <person name="Duffy B."/>
        </authorList>
    </citation>
    <scope>NUCLEOTIDE SEQUENCE [LARGE SCALE GENOMIC DNA]</scope>
    <source>
        <strain evidence="3">CFBP5888</strain>
    </source>
</reference>
<dbReference type="Proteomes" id="UP000018217">
    <property type="component" value="Unassembled WGS sequence"/>
</dbReference>
<gene>
    <name evidence="2" type="ORF">EPIR_0176</name>
</gene>
<feature type="transmembrane region" description="Helical" evidence="1">
    <location>
        <begin position="6"/>
        <end position="24"/>
    </location>
</feature>
<name>V5Z3Q3_9GAMM</name>
<proteinExistence type="predicted"/>
<comment type="caution">
    <text evidence="2">The sequence shown here is derived from an EMBL/GenBank/DDBJ whole genome shotgun (WGS) entry which is preliminary data.</text>
</comment>
<dbReference type="AlphaFoldDB" id="V5Z3Q3"/>
<accession>V5Z3Q3</accession>
<organism evidence="2 3">
    <name type="scientific">Erwinia piriflorinigrans CFBP 5888</name>
    <dbReference type="NCBI Taxonomy" id="1161919"/>
    <lineage>
        <taxon>Bacteria</taxon>
        <taxon>Pseudomonadati</taxon>
        <taxon>Pseudomonadota</taxon>
        <taxon>Gammaproteobacteria</taxon>
        <taxon>Enterobacterales</taxon>
        <taxon>Erwiniaceae</taxon>
        <taxon>Erwinia</taxon>
    </lineage>
</organism>